<evidence type="ECO:0008006" key="3">
    <source>
        <dbReference type="Google" id="ProtNLM"/>
    </source>
</evidence>
<organism evidence="1 2">
    <name type="scientific">Mycobacterium paraffinicum</name>
    <dbReference type="NCBI Taxonomy" id="53378"/>
    <lineage>
        <taxon>Bacteria</taxon>
        <taxon>Bacillati</taxon>
        <taxon>Actinomycetota</taxon>
        <taxon>Actinomycetes</taxon>
        <taxon>Mycobacteriales</taxon>
        <taxon>Mycobacteriaceae</taxon>
        <taxon>Mycobacterium</taxon>
    </lineage>
</organism>
<evidence type="ECO:0000313" key="1">
    <source>
        <dbReference type="EMBL" id="GAA4292999.1"/>
    </source>
</evidence>
<dbReference type="EMBL" id="BAABGF010000043">
    <property type="protein sequence ID" value="GAA4292999.1"/>
    <property type="molecule type" value="Genomic_DNA"/>
</dbReference>
<protein>
    <recommendedName>
        <fullName evidence="3">RiboL-PSP-HEPN domain-containing protein</fullName>
    </recommendedName>
</protein>
<accession>A0ABP8F2N2</accession>
<dbReference type="Proteomes" id="UP001501417">
    <property type="component" value="Unassembled WGS sequence"/>
</dbReference>
<evidence type="ECO:0000313" key="2">
    <source>
        <dbReference type="Proteomes" id="UP001501417"/>
    </source>
</evidence>
<reference evidence="2" key="1">
    <citation type="journal article" date="2019" name="Int. J. Syst. Evol. Microbiol.">
        <title>The Global Catalogue of Microorganisms (GCM) 10K type strain sequencing project: providing services to taxonomists for standard genome sequencing and annotation.</title>
        <authorList>
            <consortium name="The Broad Institute Genomics Platform"/>
            <consortium name="The Broad Institute Genome Sequencing Center for Infectious Disease"/>
            <person name="Wu L."/>
            <person name="Ma J."/>
        </authorList>
    </citation>
    <scope>NUCLEOTIDE SEQUENCE [LARGE SCALE GENOMIC DNA]</scope>
    <source>
        <strain evidence="2">JCM 17782</strain>
    </source>
</reference>
<keyword evidence="2" id="KW-1185">Reference proteome</keyword>
<gene>
    <name evidence="1" type="ORF">GCM10023161_40880</name>
</gene>
<proteinExistence type="predicted"/>
<comment type="caution">
    <text evidence="1">The sequence shown here is derived from an EMBL/GenBank/DDBJ whole genome shotgun (WGS) entry which is preliminary data.</text>
</comment>
<name>A0ABP8F2N2_9MYCO</name>
<sequence length="182" mass="20531">MRIRQLTDAHAMVGGPAPGRRTTTQAINWALVVILCSELQGYFRELHDESADFLAQRVARGRFAYFSLVRNGFTENRQLDRVNAKPESIQSDFNRLGIDLWTEIEARVPSGRHWRLQLSRLNQARNAIAHNNPATLAALAGQGYPLTLQTVNSWRAACVGVTRNADKVVSDRLYQTTGMRPW</sequence>